<keyword evidence="1" id="KW-0677">Repeat</keyword>
<dbReference type="PROSITE" id="PS51257">
    <property type="entry name" value="PROKAR_LIPOPROTEIN"/>
    <property type="match status" value="1"/>
</dbReference>
<dbReference type="Proteomes" id="UP000271937">
    <property type="component" value="Unassembled WGS sequence"/>
</dbReference>
<feature type="domain" description="Teneurin-like YD-shell" evidence="3">
    <location>
        <begin position="147"/>
        <end position="336"/>
    </location>
</feature>
<evidence type="ECO:0000256" key="1">
    <source>
        <dbReference type="ARBA" id="ARBA00022737"/>
    </source>
</evidence>
<evidence type="ECO:0000313" key="4">
    <source>
        <dbReference type="EMBL" id="RRJ89229.1"/>
    </source>
</evidence>
<dbReference type="AlphaFoldDB" id="A0A3P3W6F7"/>
<accession>A0A3P3W6F7</accession>
<comment type="caution">
    <text evidence="4">The sequence shown here is derived from an EMBL/GenBank/DDBJ whole genome shotgun (WGS) entry which is preliminary data.</text>
</comment>
<keyword evidence="5" id="KW-1185">Reference proteome</keyword>
<dbReference type="EMBL" id="RQVR01000018">
    <property type="protein sequence ID" value="RRJ89229.1"/>
    <property type="molecule type" value="Genomic_DNA"/>
</dbReference>
<evidence type="ECO:0000313" key="5">
    <source>
        <dbReference type="Proteomes" id="UP000271937"/>
    </source>
</evidence>
<dbReference type="InterPro" id="IPR050708">
    <property type="entry name" value="T6SS_VgrG/RHS"/>
</dbReference>
<organism evidence="4 5">
    <name type="scientific">Flavobacterium macacae</name>
    <dbReference type="NCBI Taxonomy" id="2488993"/>
    <lineage>
        <taxon>Bacteria</taxon>
        <taxon>Pseudomonadati</taxon>
        <taxon>Bacteroidota</taxon>
        <taxon>Flavobacteriia</taxon>
        <taxon>Flavobacteriales</taxon>
        <taxon>Flavobacteriaceae</taxon>
        <taxon>Flavobacterium</taxon>
    </lineage>
</organism>
<feature type="chain" id="PRO_5018081138" description="Teneurin-like YD-shell domain-containing protein" evidence="2">
    <location>
        <begin position="22"/>
        <end position="355"/>
    </location>
</feature>
<evidence type="ECO:0000256" key="2">
    <source>
        <dbReference type="SAM" id="SignalP"/>
    </source>
</evidence>
<name>A0A3P3W6F7_9FLAO</name>
<protein>
    <recommendedName>
        <fullName evidence="3">Teneurin-like YD-shell domain-containing protein</fullName>
    </recommendedName>
</protein>
<sequence>MKKIIASIPLLLLLLTSCDKKDENATFQNDLKTYNLNGKVKSIQEKSYEIVGGDAKGNLKRENSATFDTELEFDLNKQLISEKSFLSDGKLIKTRTFENKSKLLSEDEFLPNDVVYKTKYTFDKGNNTIISKRDKEGRQIYKTVNTFEKGLLTQKRLFDKSDQLMERFTYKYDKKGNLIEATLQNDYEVLYKDVYEYDTKNNKVSEARLDRSNTPAYKIATQFKDSLITEIKSYDSKGNLISLEKRNYDSKGNIESKSLEDLENKEYSKEAFKYDSAGNLVQWMQSVQDQKPQIINYQYDDQKNLVHLQRIDNEGNVQENRKYAYEYDEQGNWIKKSIINNDTQTFVIERKIQYY</sequence>
<dbReference type="PANTHER" id="PTHR32305">
    <property type="match status" value="1"/>
</dbReference>
<dbReference type="Pfam" id="PF25023">
    <property type="entry name" value="TEN_YD-shell"/>
    <property type="match status" value="1"/>
</dbReference>
<evidence type="ECO:0000259" key="3">
    <source>
        <dbReference type="Pfam" id="PF25023"/>
    </source>
</evidence>
<gene>
    <name evidence="4" type="ORF">EG849_13245</name>
</gene>
<dbReference type="RefSeq" id="WP_125013575.1">
    <property type="nucleotide sequence ID" value="NZ_RQVR01000018.1"/>
</dbReference>
<reference evidence="4 5" key="1">
    <citation type="submission" date="2018-11" db="EMBL/GenBank/DDBJ databases">
        <title>Flavobacterium sp. nov., YIM 102600 draft genome.</title>
        <authorList>
            <person name="Li G."/>
            <person name="Jiang Y."/>
        </authorList>
    </citation>
    <scope>NUCLEOTIDE SEQUENCE [LARGE SCALE GENOMIC DNA]</scope>
    <source>
        <strain evidence="4 5">YIM 102600</strain>
    </source>
</reference>
<dbReference type="OrthoDB" id="1046747at2"/>
<dbReference type="Gene3D" id="2.180.10.10">
    <property type="entry name" value="RHS repeat-associated core"/>
    <property type="match status" value="1"/>
</dbReference>
<feature type="signal peptide" evidence="2">
    <location>
        <begin position="1"/>
        <end position="21"/>
    </location>
</feature>
<proteinExistence type="predicted"/>
<dbReference type="PANTHER" id="PTHR32305:SF15">
    <property type="entry name" value="PROTEIN RHSA-RELATED"/>
    <property type="match status" value="1"/>
</dbReference>
<keyword evidence="2" id="KW-0732">Signal</keyword>
<dbReference type="InterPro" id="IPR056823">
    <property type="entry name" value="TEN-like_YD-shell"/>
</dbReference>